<proteinExistence type="predicted"/>
<dbReference type="EMBL" id="PQIB02000001">
    <property type="protein sequence ID" value="RLN40032.1"/>
    <property type="molecule type" value="Genomic_DNA"/>
</dbReference>
<dbReference type="OrthoDB" id="675750at2759"/>
<evidence type="ECO:0000313" key="1">
    <source>
        <dbReference type="EMBL" id="RLN40032.1"/>
    </source>
</evidence>
<dbReference type="AlphaFoldDB" id="A0A3L6TI62"/>
<name>A0A3L6TI62_PANMI</name>
<dbReference type="Proteomes" id="UP000275267">
    <property type="component" value="Unassembled WGS sequence"/>
</dbReference>
<keyword evidence="2" id="KW-1185">Reference proteome</keyword>
<organism evidence="1 2">
    <name type="scientific">Panicum miliaceum</name>
    <name type="common">Proso millet</name>
    <name type="synonym">Broomcorn millet</name>
    <dbReference type="NCBI Taxonomy" id="4540"/>
    <lineage>
        <taxon>Eukaryota</taxon>
        <taxon>Viridiplantae</taxon>
        <taxon>Streptophyta</taxon>
        <taxon>Embryophyta</taxon>
        <taxon>Tracheophyta</taxon>
        <taxon>Spermatophyta</taxon>
        <taxon>Magnoliopsida</taxon>
        <taxon>Liliopsida</taxon>
        <taxon>Poales</taxon>
        <taxon>Poaceae</taxon>
        <taxon>PACMAD clade</taxon>
        <taxon>Panicoideae</taxon>
        <taxon>Panicodae</taxon>
        <taxon>Paniceae</taxon>
        <taxon>Panicinae</taxon>
        <taxon>Panicum</taxon>
        <taxon>Panicum sect. Panicum</taxon>
    </lineage>
</organism>
<reference evidence="2" key="1">
    <citation type="journal article" date="2019" name="Nat. Commun.">
        <title>The genome of broomcorn millet.</title>
        <authorList>
            <person name="Zou C."/>
            <person name="Miki D."/>
            <person name="Li D."/>
            <person name="Tang Q."/>
            <person name="Xiao L."/>
            <person name="Rajput S."/>
            <person name="Deng P."/>
            <person name="Jia W."/>
            <person name="Huang R."/>
            <person name="Zhang M."/>
            <person name="Sun Y."/>
            <person name="Hu J."/>
            <person name="Fu X."/>
            <person name="Schnable P.S."/>
            <person name="Li F."/>
            <person name="Zhang H."/>
            <person name="Feng B."/>
            <person name="Zhu X."/>
            <person name="Liu R."/>
            <person name="Schnable J.C."/>
            <person name="Zhu J.-K."/>
            <person name="Zhang H."/>
        </authorList>
    </citation>
    <scope>NUCLEOTIDE SEQUENCE [LARGE SCALE GENOMIC DNA]</scope>
</reference>
<comment type="caution">
    <text evidence="1">The sequence shown here is derived from an EMBL/GenBank/DDBJ whole genome shotgun (WGS) entry which is preliminary data.</text>
</comment>
<gene>
    <name evidence="1" type="ORF">C2845_PM01G39720</name>
</gene>
<evidence type="ECO:0000313" key="2">
    <source>
        <dbReference type="Proteomes" id="UP000275267"/>
    </source>
</evidence>
<protein>
    <submittedName>
        <fullName evidence="1">Uncharacterized protein</fullName>
    </submittedName>
</protein>
<accession>A0A3L6TI62</accession>
<sequence>MANIRIVSSLEDVNTALQDLNIHTAAQVNGVQFQLDEPASLQEAANMKMKTLPGRHGFRLVNPELLECQGRARDVFQPHV</sequence>